<dbReference type="Gene3D" id="3.40.50.1110">
    <property type="entry name" value="SGNH hydrolase"/>
    <property type="match status" value="1"/>
</dbReference>
<name>A0AA97IXH2_EUBMA</name>
<evidence type="ECO:0000256" key="1">
    <source>
        <dbReference type="SAM" id="MobiDB-lite"/>
    </source>
</evidence>
<dbReference type="AlphaFoldDB" id="A0AA97IXH2"/>
<dbReference type="SUPFAM" id="SSF52266">
    <property type="entry name" value="SGNH hydrolase"/>
    <property type="match status" value="1"/>
</dbReference>
<accession>A0AA97IXH2</accession>
<gene>
    <name evidence="3" type="primary">LOC129324293</name>
</gene>
<keyword evidence="2" id="KW-1185">Reference proteome</keyword>
<feature type="region of interest" description="Disordered" evidence="1">
    <location>
        <begin position="94"/>
        <end position="120"/>
    </location>
</feature>
<sequence>MPPKKGGGPSKGKQPVKRPAPKKPPPTLSSSDDEDGPSRQELMERMAALEKRAAGLAVGGDLPQPRRGAKRVAKVGFNKEFASRLLALEKMTALSTGEPSSSHHHHPTAPEAEGEGYLPGPGDCGQVAVAVDSPLAEGAVSGHERRRILICGHSMVFWAANQAKNTPIGSQLGLSAVATVEWQGRRGLRWPGLLPLLFRGRLQPPPHIVVIHLGGNDLGMVQGKALSVQVAVDLAYINDRWPGVLVIWSEMLQRRVWREALNPKAIERARHKTNHDIRKALGQGLDFSSARSWRTCSVLRRFAAQQQGAWPGRLGLLRAVHGPELWSRRRGNGGGVCGAPPPRYRRLGAARIFSGPGALVG</sequence>
<organism evidence="2 3">
    <name type="scientific">Eublepharis macularius</name>
    <name type="common">Leopard gecko</name>
    <name type="synonym">Cyrtodactylus macularius</name>
    <dbReference type="NCBI Taxonomy" id="481883"/>
    <lineage>
        <taxon>Eukaryota</taxon>
        <taxon>Metazoa</taxon>
        <taxon>Chordata</taxon>
        <taxon>Craniata</taxon>
        <taxon>Vertebrata</taxon>
        <taxon>Euteleostomi</taxon>
        <taxon>Lepidosauria</taxon>
        <taxon>Squamata</taxon>
        <taxon>Bifurcata</taxon>
        <taxon>Gekkota</taxon>
        <taxon>Eublepharidae</taxon>
        <taxon>Eublepharinae</taxon>
        <taxon>Eublepharis</taxon>
    </lineage>
</organism>
<protein>
    <submittedName>
        <fullName evidence="3">Uncharacterized protein LOC129324293</fullName>
    </submittedName>
</protein>
<reference evidence="3" key="1">
    <citation type="submission" date="2025-08" db="UniProtKB">
        <authorList>
            <consortium name="RefSeq"/>
        </authorList>
    </citation>
    <scope>IDENTIFICATION</scope>
    <source>
        <tissue evidence="3">Blood</tissue>
    </source>
</reference>
<dbReference type="KEGG" id="emc:129324293"/>
<feature type="compositionally biased region" description="Gly residues" evidence="1">
    <location>
        <begin position="1"/>
        <end position="10"/>
    </location>
</feature>
<dbReference type="InterPro" id="IPR036514">
    <property type="entry name" value="SGNH_hydro_sf"/>
</dbReference>
<dbReference type="RefSeq" id="XP_054827440.1">
    <property type="nucleotide sequence ID" value="XM_054971465.1"/>
</dbReference>
<dbReference type="GeneID" id="129324293"/>
<evidence type="ECO:0000313" key="3">
    <source>
        <dbReference type="RefSeq" id="XP_054827440.1"/>
    </source>
</evidence>
<dbReference type="Proteomes" id="UP001190640">
    <property type="component" value="Chromosome 1"/>
</dbReference>
<proteinExistence type="predicted"/>
<evidence type="ECO:0000313" key="2">
    <source>
        <dbReference type="Proteomes" id="UP001190640"/>
    </source>
</evidence>
<feature type="region of interest" description="Disordered" evidence="1">
    <location>
        <begin position="1"/>
        <end position="41"/>
    </location>
</feature>